<evidence type="ECO:0000259" key="1">
    <source>
        <dbReference type="Pfam" id="PF13577"/>
    </source>
</evidence>
<dbReference type="Proteomes" id="UP001408356">
    <property type="component" value="Unassembled WGS sequence"/>
</dbReference>
<dbReference type="SUPFAM" id="SSF54427">
    <property type="entry name" value="NTF2-like"/>
    <property type="match status" value="1"/>
</dbReference>
<gene>
    <name evidence="2" type="ORF">SUNI508_07572</name>
</gene>
<sequence length="260" mass="29859">MYIQNQILITTTGRGLVMPDLHSLPDGWRPNDNVVRNNGPDHLALERYKLRELAEGWPCYRVEADQNARRDACEWENFESIFHDGAYVYTTWSGRVKYTDFIEGSKNGMDNGAFIMHRCHGTTTDIIPEGTRAVTKMKATITQRFVIDGAEVDAEADCRFCFFFEKIDGRWGASFVRHWYEKDKLIPTNPQVIPKLDTAKLESYPPGYRYLAYCQEATMGVTVLKDMPGHRRHEGTPSGDKHDLLYRQAKTWLEGGKLDV</sequence>
<name>A0ABR2UXQ2_9PEZI</name>
<dbReference type="InterPro" id="IPR037401">
    <property type="entry name" value="SnoaL-like"/>
</dbReference>
<proteinExistence type="predicted"/>
<dbReference type="EMBL" id="JARVKF010000331">
    <property type="protein sequence ID" value="KAK9419051.1"/>
    <property type="molecule type" value="Genomic_DNA"/>
</dbReference>
<organism evidence="2 3">
    <name type="scientific">Seiridium unicorne</name>
    <dbReference type="NCBI Taxonomy" id="138068"/>
    <lineage>
        <taxon>Eukaryota</taxon>
        <taxon>Fungi</taxon>
        <taxon>Dikarya</taxon>
        <taxon>Ascomycota</taxon>
        <taxon>Pezizomycotina</taxon>
        <taxon>Sordariomycetes</taxon>
        <taxon>Xylariomycetidae</taxon>
        <taxon>Amphisphaeriales</taxon>
        <taxon>Sporocadaceae</taxon>
        <taxon>Seiridium</taxon>
    </lineage>
</organism>
<dbReference type="Pfam" id="PF13577">
    <property type="entry name" value="SnoaL_4"/>
    <property type="match status" value="1"/>
</dbReference>
<reference evidence="2 3" key="1">
    <citation type="journal article" date="2024" name="J. Plant Pathol.">
        <title>Sequence and assembly of the genome of Seiridium unicorne, isolate CBS 538.82, causal agent of cypress canker disease.</title>
        <authorList>
            <person name="Scali E."/>
            <person name="Rocca G.D."/>
            <person name="Danti R."/>
            <person name="Garbelotto M."/>
            <person name="Barberini S."/>
            <person name="Baroncelli R."/>
            <person name="Emiliani G."/>
        </authorList>
    </citation>
    <scope>NUCLEOTIDE SEQUENCE [LARGE SCALE GENOMIC DNA]</scope>
    <source>
        <strain evidence="2 3">BM-138-508</strain>
    </source>
</reference>
<evidence type="ECO:0000313" key="3">
    <source>
        <dbReference type="Proteomes" id="UP001408356"/>
    </source>
</evidence>
<dbReference type="InterPro" id="IPR032710">
    <property type="entry name" value="NTF2-like_dom_sf"/>
</dbReference>
<comment type="caution">
    <text evidence="2">The sequence shown here is derived from an EMBL/GenBank/DDBJ whole genome shotgun (WGS) entry which is preliminary data.</text>
</comment>
<protein>
    <submittedName>
        <fullName evidence="2">SnoaL-like domain-containing protein</fullName>
    </submittedName>
</protein>
<accession>A0ABR2UXQ2</accession>
<evidence type="ECO:0000313" key="2">
    <source>
        <dbReference type="EMBL" id="KAK9419051.1"/>
    </source>
</evidence>
<feature type="domain" description="SnoaL-like" evidence="1">
    <location>
        <begin position="68"/>
        <end position="172"/>
    </location>
</feature>
<keyword evidence="3" id="KW-1185">Reference proteome</keyword>